<name>A0ACC2HYG6_9PLEO</name>
<dbReference type="EMBL" id="JAPHNI010000801">
    <property type="protein sequence ID" value="KAJ8108117.1"/>
    <property type="molecule type" value="Genomic_DNA"/>
</dbReference>
<dbReference type="Proteomes" id="UP001153331">
    <property type="component" value="Unassembled WGS sequence"/>
</dbReference>
<reference evidence="1" key="1">
    <citation type="submission" date="2022-11" db="EMBL/GenBank/DDBJ databases">
        <title>Genome Sequence of Boeremia exigua.</title>
        <authorList>
            <person name="Buettner E."/>
        </authorList>
    </citation>
    <scope>NUCLEOTIDE SEQUENCE</scope>
    <source>
        <strain evidence="1">CU02</strain>
    </source>
</reference>
<evidence type="ECO:0000313" key="1">
    <source>
        <dbReference type="EMBL" id="KAJ8108117.1"/>
    </source>
</evidence>
<gene>
    <name evidence="1" type="ORF">OPT61_g8397</name>
</gene>
<protein>
    <submittedName>
        <fullName evidence="1">Uncharacterized protein</fullName>
    </submittedName>
</protein>
<sequence>MKTRTAPAQLVQPLACWPERLEGAVLRIDTLLRCPPTPNGCRNTTRPAELSAERRCREGRRGGDALSGGCGDARPCVAFDDRARLAATLASRTPISHSAVQQAGERSAYPPNR</sequence>
<accession>A0ACC2HYG6</accession>
<evidence type="ECO:0000313" key="2">
    <source>
        <dbReference type="Proteomes" id="UP001153331"/>
    </source>
</evidence>
<proteinExistence type="predicted"/>
<keyword evidence="2" id="KW-1185">Reference proteome</keyword>
<comment type="caution">
    <text evidence="1">The sequence shown here is derived from an EMBL/GenBank/DDBJ whole genome shotgun (WGS) entry which is preliminary data.</text>
</comment>
<organism evidence="1 2">
    <name type="scientific">Boeremia exigua</name>
    <dbReference type="NCBI Taxonomy" id="749465"/>
    <lineage>
        <taxon>Eukaryota</taxon>
        <taxon>Fungi</taxon>
        <taxon>Dikarya</taxon>
        <taxon>Ascomycota</taxon>
        <taxon>Pezizomycotina</taxon>
        <taxon>Dothideomycetes</taxon>
        <taxon>Pleosporomycetidae</taxon>
        <taxon>Pleosporales</taxon>
        <taxon>Pleosporineae</taxon>
        <taxon>Didymellaceae</taxon>
        <taxon>Boeremia</taxon>
    </lineage>
</organism>